<sequence>MSNDGAGAEGNVTLPDRPIGTPPAIFTVAAVTPNGNRFRVRFGFVREGVVRSVGKKTPLALSFTHLETISGSLVPHPWKVQCSLEE</sequence>
<proteinExistence type="predicted"/>
<accession>A0AAV4SSX2</accession>
<evidence type="ECO:0000313" key="1">
    <source>
        <dbReference type="EMBL" id="GIY36865.1"/>
    </source>
</evidence>
<comment type="caution">
    <text evidence="1">The sequence shown here is derived from an EMBL/GenBank/DDBJ whole genome shotgun (WGS) entry which is preliminary data.</text>
</comment>
<gene>
    <name evidence="1" type="ORF">CDAR_376841</name>
</gene>
<dbReference type="AlphaFoldDB" id="A0AAV4SSX2"/>
<evidence type="ECO:0000313" key="2">
    <source>
        <dbReference type="Proteomes" id="UP001054837"/>
    </source>
</evidence>
<dbReference type="Proteomes" id="UP001054837">
    <property type="component" value="Unassembled WGS sequence"/>
</dbReference>
<protein>
    <submittedName>
        <fullName evidence="1">Uncharacterized protein</fullName>
    </submittedName>
</protein>
<reference evidence="1 2" key="1">
    <citation type="submission" date="2021-06" db="EMBL/GenBank/DDBJ databases">
        <title>Caerostris darwini draft genome.</title>
        <authorList>
            <person name="Kono N."/>
            <person name="Arakawa K."/>
        </authorList>
    </citation>
    <scope>NUCLEOTIDE SEQUENCE [LARGE SCALE GENOMIC DNA]</scope>
</reference>
<dbReference type="EMBL" id="BPLQ01008377">
    <property type="protein sequence ID" value="GIY36865.1"/>
    <property type="molecule type" value="Genomic_DNA"/>
</dbReference>
<name>A0AAV4SSX2_9ARAC</name>
<keyword evidence="2" id="KW-1185">Reference proteome</keyword>
<organism evidence="1 2">
    <name type="scientific">Caerostris darwini</name>
    <dbReference type="NCBI Taxonomy" id="1538125"/>
    <lineage>
        <taxon>Eukaryota</taxon>
        <taxon>Metazoa</taxon>
        <taxon>Ecdysozoa</taxon>
        <taxon>Arthropoda</taxon>
        <taxon>Chelicerata</taxon>
        <taxon>Arachnida</taxon>
        <taxon>Araneae</taxon>
        <taxon>Araneomorphae</taxon>
        <taxon>Entelegynae</taxon>
        <taxon>Araneoidea</taxon>
        <taxon>Araneidae</taxon>
        <taxon>Caerostris</taxon>
    </lineage>
</organism>